<keyword evidence="6" id="KW-0407">Ion channel</keyword>
<dbReference type="KEGG" id="dpx:DAPPUDRAFT_242985"/>
<accession>E9GHU5</accession>
<evidence type="ECO:0000256" key="3">
    <source>
        <dbReference type="ARBA" id="ARBA00022989"/>
    </source>
</evidence>
<gene>
    <name evidence="8" type="ORF">DAPPUDRAFT_242985</name>
</gene>
<reference evidence="8 9" key="1">
    <citation type="journal article" date="2011" name="Science">
        <title>The ecoresponsive genome of Daphnia pulex.</title>
        <authorList>
            <person name="Colbourne J.K."/>
            <person name="Pfrender M.E."/>
            <person name="Gilbert D."/>
            <person name="Thomas W.K."/>
            <person name="Tucker A."/>
            <person name="Oakley T.H."/>
            <person name="Tokishita S."/>
            <person name="Aerts A."/>
            <person name="Arnold G.J."/>
            <person name="Basu M.K."/>
            <person name="Bauer D.J."/>
            <person name="Caceres C.E."/>
            <person name="Carmel L."/>
            <person name="Casola C."/>
            <person name="Choi J.H."/>
            <person name="Detter J.C."/>
            <person name="Dong Q."/>
            <person name="Dusheyko S."/>
            <person name="Eads B.D."/>
            <person name="Frohlich T."/>
            <person name="Geiler-Samerotte K.A."/>
            <person name="Gerlach D."/>
            <person name="Hatcher P."/>
            <person name="Jogdeo S."/>
            <person name="Krijgsveld J."/>
            <person name="Kriventseva E.V."/>
            <person name="Kultz D."/>
            <person name="Laforsch C."/>
            <person name="Lindquist E."/>
            <person name="Lopez J."/>
            <person name="Manak J.R."/>
            <person name="Muller J."/>
            <person name="Pangilinan J."/>
            <person name="Patwardhan R.P."/>
            <person name="Pitluck S."/>
            <person name="Pritham E.J."/>
            <person name="Rechtsteiner A."/>
            <person name="Rho M."/>
            <person name="Rogozin I.B."/>
            <person name="Sakarya O."/>
            <person name="Salamov A."/>
            <person name="Schaack S."/>
            <person name="Shapiro H."/>
            <person name="Shiga Y."/>
            <person name="Skalitzky C."/>
            <person name="Smith Z."/>
            <person name="Souvorov A."/>
            <person name="Sung W."/>
            <person name="Tang Z."/>
            <person name="Tsuchiya D."/>
            <person name="Tu H."/>
            <person name="Vos H."/>
            <person name="Wang M."/>
            <person name="Wolf Y.I."/>
            <person name="Yamagata H."/>
            <person name="Yamada T."/>
            <person name="Ye Y."/>
            <person name="Shaw J.R."/>
            <person name="Andrews J."/>
            <person name="Crease T.J."/>
            <person name="Tang H."/>
            <person name="Lucas S.M."/>
            <person name="Robertson H.M."/>
            <person name="Bork P."/>
            <person name="Koonin E.V."/>
            <person name="Zdobnov E.M."/>
            <person name="Grigoriev I.V."/>
            <person name="Lynch M."/>
            <person name="Boore J.L."/>
        </authorList>
    </citation>
    <scope>NUCLEOTIDE SEQUENCE [LARGE SCALE GENOMIC DNA]</scope>
</reference>
<keyword evidence="2 6" id="KW-0812">Transmembrane</keyword>
<dbReference type="EMBL" id="GL732545">
    <property type="protein sequence ID" value="EFX80988.1"/>
    <property type="molecule type" value="Genomic_DNA"/>
</dbReference>
<organism evidence="8 9">
    <name type="scientific">Daphnia pulex</name>
    <name type="common">Water flea</name>
    <dbReference type="NCBI Taxonomy" id="6669"/>
    <lineage>
        <taxon>Eukaryota</taxon>
        <taxon>Metazoa</taxon>
        <taxon>Ecdysozoa</taxon>
        <taxon>Arthropoda</taxon>
        <taxon>Crustacea</taxon>
        <taxon>Branchiopoda</taxon>
        <taxon>Diplostraca</taxon>
        <taxon>Cladocera</taxon>
        <taxon>Anomopoda</taxon>
        <taxon>Daphniidae</taxon>
        <taxon>Daphnia</taxon>
    </lineage>
</organism>
<proteinExistence type="inferred from homology"/>
<dbReference type="GO" id="GO:0034707">
    <property type="term" value="C:chloride channel complex"/>
    <property type="evidence" value="ECO:0007669"/>
    <property type="project" value="UniProtKB-KW"/>
</dbReference>
<dbReference type="Proteomes" id="UP000000305">
    <property type="component" value="Unassembled WGS sequence"/>
</dbReference>
<evidence type="ECO:0000256" key="6">
    <source>
        <dbReference type="RuleBase" id="RU363126"/>
    </source>
</evidence>
<dbReference type="InterPro" id="IPR021134">
    <property type="entry name" value="Bestrophin-like"/>
</dbReference>
<keyword evidence="3 6" id="KW-1133">Transmembrane helix</keyword>
<evidence type="ECO:0000313" key="9">
    <source>
        <dbReference type="Proteomes" id="UP000000305"/>
    </source>
</evidence>
<dbReference type="GO" id="GO:0005254">
    <property type="term" value="F:chloride channel activity"/>
    <property type="evidence" value="ECO:0000318"/>
    <property type="project" value="GO_Central"/>
</dbReference>
<feature type="transmembrane region" description="Helical" evidence="6">
    <location>
        <begin position="366"/>
        <end position="385"/>
    </location>
</feature>
<evidence type="ECO:0000256" key="5">
    <source>
        <dbReference type="ARBA" id="ARBA00034769"/>
    </source>
</evidence>
<keyword evidence="6" id="KW-0406">Ion transport</keyword>
<feature type="transmembrane region" description="Helical" evidence="6">
    <location>
        <begin position="159"/>
        <end position="180"/>
    </location>
</feature>
<dbReference type="PhylomeDB" id="E9GHU5"/>
<keyword evidence="4 6" id="KW-0472">Membrane</keyword>
<comment type="subcellular location">
    <subcellularLocation>
        <location evidence="6">Cell membrane</location>
        <topology evidence="6">Multi-pass membrane protein</topology>
    </subcellularLocation>
    <subcellularLocation>
        <location evidence="1">Membrane</location>
    </subcellularLocation>
</comment>
<feature type="region of interest" description="Disordered" evidence="7">
    <location>
        <begin position="52"/>
        <end position="86"/>
    </location>
</feature>
<sequence>MVPTASTMNNKALLQARQTRDKRLMSNSTTSARVAQALQSRGNEVIYNIETETDPLSDSSRKAEENNNNNTGDPASAKGGEKQQTAAVEATVIEVDKNIKNGSPATNEQPANEAYRPTILKQYLVPLWILLAYLAAFGLSRAFYNLALSYDDKMAFDMWAAYFNSLPSNLNTIWFLGMVLNQMLSKRTTATIQNVLPGTTHVMELFERALKKGIPERHQHVERFSRYILLMWLMTARQFSKPLEMEYSSWAKIQETLGLNDAEIKSLQRKEKKGEPLALVAYDWSKVFLAEMDDKKFLTSPGEVAQMYQTVYLLKKNCGTAMKFSNRELVPRIMLWISWAVLHLFGWISVLGLQTEIEWEGKSEKWYFPSQFSLPYFLVCFAYAASQIVSHPFDNNEDEDMVQTLNQKIENRKRFLRVYDKKCVEDLIME</sequence>
<evidence type="ECO:0000256" key="2">
    <source>
        <dbReference type="ARBA" id="ARBA00022692"/>
    </source>
</evidence>
<dbReference type="GO" id="GO:1902476">
    <property type="term" value="P:chloride transmembrane transport"/>
    <property type="evidence" value="ECO:0000318"/>
    <property type="project" value="GO_Central"/>
</dbReference>
<keyword evidence="9" id="KW-1185">Reference proteome</keyword>
<name>E9GHU5_DAPPU</name>
<keyword evidence="6" id="KW-0869">Chloride channel</keyword>
<comment type="function">
    <text evidence="6">Forms chloride channels.</text>
</comment>
<dbReference type="PANTHER" id="PTHR10736:SF0">
    <property type="entry name" value="BESTROPHIN HOMOLOG"/>
    <property type="match status" value="1"/>
</dbReference>
<dbReference type="HOGENOM" id="CLU_052415_0_0_1"/>
<dbReference type="InParanoid" id="E9GHU5"/>
<evidence type="ECO:0000313" key="8">
    <source>
        <dbReference type="EMBL" id="EFX80988.1"/>
    </source>
</evidence>
<feature type="transmembrane region" description="Helical" evidence="6">
    <location>
        <begin position="333"/>
        <end position="354"/>
    </location>
</feature>
<dbReference type="PANTHER" id="PTHR10736">
    <property type="entry name" value="BESTROPHIN"/>
    <property type="match status" value="1"/>
</dbReference>
<evidence type="ECO:0000256" key="4">
    <source>
        <dbReference type="ARBA" id="ARBA00023136"/>
    </source>
</evidence>
<comment type="similarity">
    <text evidence="5 6">Belongs to the anion channel-forming bestrophin (TC 1.A.46) family. Calcium-sensitive chloride channel subfamily.</text>
</comment>
<dbReference type="InterPro" id="IPR000615">
    <property type="entry name" value="Bestrophin"/>
</dbReference>
<dbReference type="OrthoDB" id="10401780at2759"/>
<dbReference type="GO" id="GO:0005886">
    <property type="term" value="C:plasma membrane"/>
    <property type="evidence" value="ECO:0000318"/>
    <property type="project" value="GO_Central"/>
</dbReference>
<dbReference type="AlphaFoldDB" id="E9GHU5"/>
<evidence type="ECO:0000256" key="1">
    <source>
        <dbReference type="ARBA" id="ARBA00004370"/>
    </source>
</evidence>
<evidence type="ECO:0000256" key="7">
    <source>
        <dbReference type="SAM" id="MobiDB-lite"/>
    </source>
</evidence>
<keyword evidence="6" id="KW-1003">Cell membrane</keyword>
<protein>
    <recommendedName>
        <fullName evidence="6">Bestrophin homolog</fullName>
    </recommendedName>
</protein>
<keyword evidence="6" id="KW-0868">Chloride</keyword>
<feature type="transmembrane region" description="Helical" evidence="6">
    <location>
        <begin position="123"/>
        <end position="144"/>
    </location>
</feature>
<dbReference type="Pfam" id="PF01062">
    <property type="entry name" value="Bestrophin"/>
    <property type="match status" value="1"/>
</dbReference>
<keyword evidence="6" id="KW-0813">Transport</keyword>